<keyword evidence="4" id="KW-1185">Reference proteome</keyword>
<dbReference type="Gene3D" id="3.40.50.720">
    <property type="entry name" value="NAD(P)-binding Rossmann-like Domain"/>
    <property type="match status" value="1"/>
</dbReference>
<dbReference type="GO" id="GO:0016491">
    <property type="term" value="F:oxidoreductase activity"/>
    <property type="evidence" value="ECO:0007669"/>
    <property type="project" value="UniProtKB-KW"/>
</dbReference>
<evidence type="ECO:0000313" key="4">
    <source>
        <dbReference type="Proteomes" id="UP000722485"/>
    </source>
</evidence>
<dbReference type="OrthoDB" id="542013at2759"/>
<evidence type="ECO:0008006" key="5">
    <source>
        <dbReference type="Google" id="ProtNLM"/>
    </source>
</evidence>
<name>A0A9P5GWT4_9HYPO</name>
<gene>
    <name evidence="3" type="ORF">G7Z17_g11616</name>
</gene>
<dbReference type="PRINTS" id="PR00081">
    <property type="entry name" value="GDHRDH"/>
</dbReference>
<dbReference type="Pfam" id="PF00106">
    <property type="entry name" value="adh_short"/>
    <property type="match status" value="1"/>
</dbReference>
<dbReference type="AlphaFoldDB" id="A0A9P5GWT4"/>
<reference evidence="3" key="1">
    <citation type="submission" date="2020-03" db="EMBL/GenBank/DDBJ databases">
        <title>Draft Genome Sequence of Cylindrodendrum hubeiense.</title>
        <authorList>
            <person name="Buettner E."/>
            <person name="Kellner H."/>
        </authorList>
    </citation>
    <scope>NUCLEOTIDE SEQUENCE</scope>
    <source>
        <strain evidence="3">IHI 201604</strain>
    </source>
</reference>
<evidence type="ECO:0000313" key="3">
    <source>
        <dbReference type="EMBL" id="KAF7542392.1"/>
    </source>
</evidence>
<accession>A0A9P5GWT4</accession>
<comment type="similarity">
    <text evidence="1">Belongs to the short-chain dehydrogenases/reductases (SDR) family.</text>
</comment>
<dbReference type="PANTHER" id="PTHR24320">
    <property type="entry name" value="RETINOL DEHYDROGENASE"/>
    <property type="match status" value="1"/>
</dbReference>
<sequence>MSTTPSTRSPAFFWRLTNALKGTNNTLLTSKEVPDADLTGKWILITGGNNGIGFEAAKTFAKWGANIVLACREPPESETHPSTAEEECRSIAKSAGHSSTIEWWKVDLTDLRSIADISQRWLDTQRPLDILCNNAGVSATPPSGKTIYTKDGFEFSHQMWVKEMHHRLLRNEKLKHITINASKLAITPQQGSLAIVNAVTSPALGPDPKIQGVGSPDGKGGGHYINRIWVAEAMPYCDDENARQEVWEKIDEELSLEEKGLYSVFDI</sequence>
<dbReference type="InterPro" id="IPR036291">
    <property type="entry name" value="NAD(P)-bd_dom_sf"/>
</dbReference>
<evidence type="ECO:0000256" key="1">
    <source>
        <dbReference type="ARBA" id="ARBA00006484"/>
    </source>
</evidence>
<organism evidence="3 4">
    <name type="scientific">Cylindrodendrum hubeiense</name>
    <dbReference type="NCBI Taxonomy" id="595255"/>
    <lineage>
        <taxon>Eukaryota</taxon>
        <taxon>Fungi</taxon>
        <taxon>Dikarya</taxon>
        <taxon>Ascomycota</taxon>
        <taxon>Pezizomycotina</taxon>
        <taxon>Sordariomycetes</taxon>
        <taxon>Hypocreomycetidae</taxon>
        <taxon>Hypocreales</taxon>
        <taxon>Nectriaceae</taxon>
        <taxon>Cylindrodendrum</taxon>
    </lineage>
</organism>
<comment type="caution">
    <text evidence="3">The sequence shown here is derived from an EMBL/GenBank/DDBJ whole genome shotgun (WGS) entry which is preliminary data.</text>
</comment>
<protein>
    <recommendedName>
        <fullName evidence="5">NAD(P)-binding protein</fullName>
    </recommendedName>
</protein>
<proteinExistence type="inferred from homology"/>
<keyword evidence="2" id="KW-0560">Oxidoreductase</keyword>
<dbReference type="PANTHER" id="PTHR24320:SF152">
    <property type="entry name" value="SHORT-CHAIN DEHYDROGENASE_REDUCTASE FAMILY PROTEIN"/>
    <property type="match status" value="1"/>
</dbReference>
<evidence type="ECO:0000256" key="2">
    <source>
        <dbReference type="ARBA" id="ARBA00023002"/>
    </source>
</evidence>
<dbReference type="Proteomes" id="UP000722485">
    <property type="component" value="Unassembled WGS sequence"/>
</dbReference>
<dbReference type="SUPFAM" id="SSF51735">
    <property type="entry name" value="NAD(P)-binding Rossmann-fold domains"/>
    <property type="match status" value="1"/>
</dbReference>
<dbReference type="InterPro" id="IPR002347">
    <property type="entry name" value="SDR_fam"/>
</dbReference>
<dbReference type="EMBL" id="JAANBB010000451">
    <property type="protein sequence ID" value="KAF7542392.1"/>
    <property type="molecule type" value="Genomic_DNA"/>
</dbReference>